<organism evidence="1 2">
    <name type="scientific">Actinomycetospora endophytica</name>
    <dbReference type="NCBI Taxonomy" id="2291215"/>
    <lineage>
        <taxon>Bacteria</taxon>
        <taxon>Bacillati</taxon>
        <taxon>Actinomycetota</taxon>
        <taxon>Actinomycetes</taxon>
        <taxon>Pseudonocardiales</taxon>
        <taxon>Pseudonocardiaceae</taxon>
        <taxon>Actinomycetospora</taxon>
    </lineage>
</organism>
<dbReference type="Proteomes" id="UP001199469">
    <property type="component" value="Unassembled WGS sequence"/>
</dbReference>
<accession>A0ABS8PDA9</accession>
<reference evidence="1 2" key="1">
    <citation type="submission" date="2021-11" db="EMBL/GenBank/DDBJ databases">
        <title>Draft genome sequence of Actinomycetospora sp. SF1 isolated from the rhizosphere soil.</title>
        <authorList>
            <person name="Duangmal K."/>
            <person name="Chantavorakit T."/>
        </authorList>
    </citation>
    <scope>NUCLEOTIDE SEQUENCE [LARGE SCALE GENOMIC DNA]</scope>
    <source>
        <strain evidence="1 2">TBRC 5722</strain>
    </source>
</reference>
<dbReference type="EMBL" id="JAJNDB010000005">
    <property type="protein sequence ID" value="MCD2196266.1"/>
    <property type="molecule type" value="Genomic_DNA"/>
</dbReference>
<evidence type="ECO:0000313" key="2">
    <source>
        <dbReference type="Proteomes" id="UP001199469"/>
    </source>
</evidence>
<comment type="caution">
    <text evidence="1">The sequence shown here is derived from an EMBL/GenBank/DDBJ whole genome shotgun (WGS) entry which is preliminary data.</text>
</comment>
<dbReference type="RefSeq" id="WP_230738119.1">
    <property type="nucleotide sequence ID" value="NZ_JAJNDB010000005.1"/>
</dbReference>
<evidence type="ECO:0000313" key="1">
    <source>
        <dbReference type="EMBL" id="MCD2196266.1"/>
    </source>
</evidence>
<protein>
    <submittedName>
        <fullName evidence="1">Uncharacterized protein</fullName>
    </submittedName>
</protein>
<name>A0ABS8PDA9_9PSEU</name>
<sequence length="232" mass="25222">MAADGDDPSSLDEALHRVLAGGAGHRPRGYDPLEATVEVCLASVPAAEAVAISYVRAGRVRSTHRTDPAIAEFDRWHTERGRGPLLDAAFIQPWRRSFFAVADLAADAVWGADTPLPAAPLFRSLHSTTLRSACGERTALDLYARTPRAFGVDTTVLVDMFATRVSTLLYTPDDRVSARYDLAITTIGRRLGIEPSAAERLLLVNLEWSADPMVVADRLTCHTDDVETPEPD</sequence>
<gene>
    <name evidence="1" type="ORF">LQ327_23095</name>
</gene>
<proteinExistence type="predicted"/>
<keyword evidence="2" id="KW-1185">Reference proteome</keyword>